<evidence type="ECO:0000256" key="2">
    <source>
        <dbReference type="ARBA" id="ARBA00023054"/>
    </source>
</evidence>
<accession>A0A6V8LZM0</accession>
<evidence type="ECO:0000256" key="4">
    <source>
        <dbReference type="SAM" id="SignalP"/>
    </source>
</evidence>
<protein>
    <recommendedName>
        <fullName evidence="5">CusB-like beta-barrel domain-containing protein</fullName>
    </recommendedName>
</protein>
<dbReference type="InterPro" id="IPR050465">
    <property type="entry name" value="UPF0194_transport"/>
</dbReference>
<gene>
    <name evidence="6" type="ORF">NNJEOMEG_01509</name>
</gene>
<dbReference type="PANTHER" id="PTHR32347">
    <property type="entry name" value="EFFLUX SYSTEM COMPONENT YKNX-RELATED"/>
    <property type="match status" value="1"/>
</dbReference>
<evidence type="ECO:0000259" key="5">
    <source>
        <dbReference type="Pfam" id="PF25954"/>
    </source>
</evidence>
<keyword evidence="4" id="KW-0732">Signal</keyword>
<evidence type="ECO:0000256" key="3">
    <source>
        <dbReference type="SAM" id="MobiDB-lite"/>
    </source>
</evidence>
<reference evidence="6 7" key="1">
    <citation type="submission" date="2020-04" db="EMBL/GenBank/DDBJ databases">
        <authorList>
            <consortium name="Desulfovibrio sp. FSS-1 genome sequencing consortium"/>
            <person name="Shimoshige H."/>
            <person name="Kobayashi H."/>
            <person name="Maekawa T."/>
        </authorList>
    </citation>
    <scope>NUCLEOTIDE SEQUENCE [LARGE SCALE GENOMIC DNA]</scope>
    <source>
        <strain evidence="6 7">SIID29052-01</strain>
    </source>
</reference>
<feature type="signal peptide" evidence="4">
    <location>
        <begin position="1"/>
        <end position="28"/>
    </location>
</feature>
<dbReference type="RefSeq" id="WP_173082942.1">
    <property type="nucleotide sequence ID" value="NZ_BLTE01000005.1"/>
</dbReference>
<dbReference type="EMBL" id="BLTE01000005">
    <property type="protein sequence ID" value="GFK93675.1"/>
    <property type="molecule type" value="Genomic_DNA"/>
</dbReference>
<dbReference type="Pfam" id="PF25954">
    <property type="entry name" value="Beta-barrel_RND_2"/>
    <property type="match status" value="1"/>
</dbReference>
<dbReference type="GO" id="GO:0030313">
    <property type="term" value="C:cell envelope"/>
    <property type="evidence" value="ECO:0007669"/>
    <property type="project" value="UniProtKB-SubCell"/>
</dbReference>
<dbReference type="AlphaFoldDB" id="A0A6V8LZM0"/>
<evidence type="ECO:0000313" key="7">
    <source>
        <dbReference type="Proteomes" id="UP000494245"/>
    </source>
</evidence>
<dbReference type="Gene3D" id="2.40.30.170">
    <property type="match status" value="1"/>
</dbReference>
<comment type="subcellular location">
    <subcellularLocation>
        <location evidence="1">Cell envelope</location>
    </subcellularLocation>
</comment>
<keyword evidence="7" id="KW-1185">Reference proteome</keyword>
<dbReference type="Proteomes" id="UP000494245">
    <property type="component" value="Unassembled WGS sequence"/>
</dbReference>
<name>A0A6V8LZM0_9BACT</name>
<feature type="domain" description="CusB-like beta-barrel" evidence="5">
    <location>
        <begin position="265"/>
        <end position="336"/>
    </location>
</feature>
<sequence length="347" mass="38829">MPRPFRESLPHLALAAAFLALAATAAQAAVITFQGKTASPDMYDVYTPHATKEQADAYNAEKEKRKQEAKNAGKEVRDDEMGGGTPYIDGPITVLRVLVQIGQRVVPTEWLMEYTIPRDFLIAEQGGVYRTSELAFRADLQRALTDLESWRNKLKGVVERVARGTVAPQEQAQIVREIDVLTYRVRYLEEALKLEEESGKFRRDMARMRYGFKSKDSQSIKNVTAISSPGHGHILWINPDVKPGMVFNKLTRLFQLGTLDPLIIRALVHESKIPQLRVGDKARVTFESMPGEAREAVITQINVTAEQQETQLPSHFEVQLSLPNPGLTLKVGMRGDIVVTVPDTPRN</sequence>
<dbReference type="InterPro" id="IPR058792">
    <property type="entry name" value="Beta-barrel_RND_2"/>
</dbReference>
<evidence type="ECO:0000256" key="1">
    <source>
        <dbReference type="ARBA" id="ARBA00004196"/>
    </source>
</evidence>
<evidence type="ECO:0000313" key="6">
    <source>
        <dbReference type="EMBL" id="GFK93675.1"/>
    </source>
</evidence>
<feature type="compositionally biased region" description="Basic and acidic residues" evidence="3">
    <location>
        <begin position="58"/>
        <end position="80"/>
    </location>
</feature>
<keyword evidence="2" id="KW-0175">Coiled coil</keyword>
<organism evidence="6 7">
    <name type="scientific">Fundidesulfovibrio magnetotacticus</name>
    <dbReference type="NCBI Taxonomy" id="2730080"/>
    <lineage>
        <taxon>Bacteria</taxon>
        <taxon>Pseudomonadati</taxon>
        <taxon>Thermodesulfobacteriota</taxon>
        <taxon>Desulfovibrionia</taxon>
        <taxon>Desulfovibrionales</taxon>
        <taxon>Desulfovibrionaceae</taxon>
        <taxon>Fundidesulfovibrio</taxon>
    </lineage>
</organism>
<reference evidence="6 7" key="2">
    <citation type="submission" date="2020-05" db="EMBL/GenBank/DDBJ databases">
        <title>Draft genome sequence of Desulfovibrio sp. strainFSS-1.</title>
        <authorList>
            <person name="Shimoshige H."/>
            <person name="Kobayashi H."/>
            <person name="Maekawa T."/>
        </authorList>
    </citation>
    <scope>NUCLEOTIDE SEQUENCE [LARGE SCALE GENOMIC DNA]</scope>
    <source>
        <strain evidence="6 7">SIID29052-01</strain>
    </source>
</reference>
<feature type="chain" id="PRO_5028821925" description="CusB-like beta-barrel domain-containing protein" evidence="4">
    <location>
        <begin position="29"/>
        <end position="347"/>
    </location>
</feature>
<comment type="caution">
    <text evidence="6">The sequence shown here is derived from an EMBL/GenBank/DDBJ whole genome shotgun (WGS) entry which is preliminary data.</text>
</comment>
<proteinExistence type="predicted"/>
<feature type="region of interest" description="Disordered" evidence="3">
    <location>
        <begin position="58"/>
        <end position="84"/>
    </location>
</feature>